<evidence type="ECO:0000313" key="2">
    <source>
        <dbReference type="EMBL" id="KAF4399225.1"/>
    </source>
</evidence>
<comment type="caution">
    <text evidence="2">The sequence shown here is derived from an EMBL/GenBank/DDBJ whole genome shotgun (WGS) entry which is preliminary data.</text>
</comment>
<evidence type="ECO:0000313" key="4">
    <source>
        <dbReference type="Proteomes" id="UP000583929"/>
    </source>
</evidence>
<dbReference type="Proteomes" id="UP000525078">
    <property type="component" value="Unassembled WGS sequence"/>
</dbReference>
<dbReference type="EMBL" id="JAATIQ010000021">
    <property type="protein sequence ID" value="KAF4399225.1"/>
    <property type="molecule type" value="Genomic_DNA"/>
</dbReference>
<keyword evidence="4" id="KW-1185">Reference proteome</keyword>
<evidence type="ECO:0000313" key="3">
    <source>
        <dbReference type="Proteomes" id="UP000525078"/>
    </source>
</evidence>
<dbReference type="EMBL" id="JAATIP010000186">
    <property type="protein sequence ID" value="KAF4362115.1"/>
    <property type="molecule type" value="Genomic_DNA"/>
</dbReference>
<reference evidence="3 4" key="1">
    <citation type="journal article" date="2020" name="bioRxiv">
        <title>Sequence and annotation of 42 cannabis genomes reveals extensive copy number variation in cannabinoid synthesis and pathogen resistance genes.</title>
        <authorList>
            <person name="Mckernan K.J."/>
            <person name="Helbert Y."/>
            <person name="Kane L.T."/>
            <person name="Ebling H."/>
            <person name="Zhang L."/>
            <person name="Liu B."/>
            <person name="Eaton Z."/>
            <person name="Mclaughlin S."/>
            <person name="Kingan S."/>
            <person name="Baybayan P."/>
            <person name="Concepcion G."/>
            <person name="Jordan M."/>
            <person name="Riva A."/>
            <person name="Barbazuk W."/>
            <person name="Harkins T."/>
        </authorList>
    </citation>
    <scope>NUCLEOTIDE SEQUENCE [LARGE SCALE GENOMIC DNA]</scope>
    <source>
        <strain evidence="3 4">cv. Jamaican Lion 4</strain>
        <strain evidence="2">Father</strain>
        <strain evidence="1">Mother</strain>
        <tissue evidence="2">Leaf</tissue>
    </source>
</reference>
<evidence type="ECO:0000313" key="1">
    <source>
        <dbReference type="EMBL" id="KAF4362115.1"/>
    </source>
</evidence>
<accession>A0A7J6HW64</accession>
<gene>
    <name evidence="1" type="ORF">F8388_023967</name>
    <name evidence="2" type="ORF">G4B88_022308</name>
</gene>
<proteinExistence type="predicted"/>
<dbReference type="Proteomes" id="UP000583929">
    <property type="component" value="Unassembled WGS sequence"/>
</dbReference>
<dbReference type="AlphaFoldDB" id="A0A7J6HW64"/>
<name>A0A7J6HW64_CANSA</name>
<sequence length="122" mass="13653">MVLEAGNIAGCSDQMKCDGQGRSKRNGAWREECMVTLNNLTIPDKIHPPCPQETPLESPIIDKSTLLDIPLTYDSNLEALMKMEGPAKRRKSGSGRKIGKLEAFEKDKNHVSWCLDLWGRLQ</sequence>
<organism evidence="2 4">
    <name type="scientific">Cannabis sativa</name>
    <name type="common">Hemp</name>
    <name type="synonym">Marijuana</name>
    <dbReference type="NCBI Taxonomy" id="3483"/>
    <lineage>
        <taxon>Eukaryota</taxon>
        <taxon>Viridiplantae</taxon>
        <taxon>Streptophyta</taxon>
        <taxon>Embryophyta</taxon>
        <taxon>Tracheophyta</taxon>
        <taxon>Spermatophyta</taxon>
        <taxon>Magnoliopsida</taxon>
        <taxon>eudicotyledons</taxon>
        <taxon>Gunneridae</taxon>
        <taxon>Pentapetalae</taxon>
        <taxon>rosids</taxon>
        <taxon>fabids</taxon>
        <taxon>Rosales</taxon>
        <taxon>Cannabaceae</taxon>
        <taxon>Cannabis</taxon>
    </lineage>
</organism>
<protein>
    <submittedName>
        <fullName evidence="2">Uncharacterized protein</fullName>
    </submittedName>
</protein>